<sequence>MNLITKKSICSALAALRPQEQQQVEEGVKTCLSLGAGRAPFLETQRTGFQMLRSWINVWLHGLQFLKRVMEAHVKFLQEVLICSLCPPLLLVCRDYLVRK</sequence>
<evidence type="ECO:0000313" key="1">
    <source>
        <dbReference type="EMBL" id="CAJ1068656.1"/>
    </source>
</evidence>
<keyword evidence="2" id="KW-1185">Reference proteome</keyword>
<reference evidence="1" key="1">
    <citation type="submission" date="2023-08" db="EMBL/GenBank/DDBJ databases">
        <authorList>
            <person name="Alioto T."/>
            <person name="Alioto T."/>
            <person name="Gomez Garrido J."/>
        </authorList>
    </citation>
    <scope>NUCLEOTIDE SEQUENCE</scope>
</reference>
<dbReference type="AlphaFoldDB" id="A0AAV1G712"/>
<protein>
    <submittedName>
        <fullName evidence="1">Uncharacterized protein</fullName>
    </submittedName>
</protein>
<dbReference type="EMBL" id="OY660875">
    <property type="protein sequence ID" value="CAJ1068656.1"/>
    <property type="molecule type" value="Genomic_DNA"/>
</dbReference>
<gene>
    <name evidence="1" type="ORF">XNOV1_A029838</name>
</gene>
<dbReference type="Proteomes" id="UP001178508">
    <property type="component" value="Chromosome 12"/>
</dbReference>
<proteinExistence type="predicted"/>
<accession>A0AAV1G712</accession>
<evidence type="ECO:0000313" key="2">
    <source>
        <dbReference type="Proteomes" id="UP001178508"/>
    </source>
</evidence>
<organism evidence="1 2">
    <name type="scientific">Xyrichtys novacula</name>
    <name type="common">Pearly razorfish</name>
    <name type="synonym">Hemipteronotus novacula</name>
    <dbReference type="NCBI Taxonomy" id="13765"/>
    <lineage>
        <taxon>Eukaryota</taxon>
        <taxon>Metazoa</taxon>
        <taxon>Chordata</taxon>
        <taxon>Craniata</taxon>
        <taxon>Vertebrata</taxon>
        <taxon>Euteleostomi</taxon>
        <taxon>Actinopterygii</taxon>
        <taxon>Neopterygii</taxon>
        <taxon>Teleostei</taxon>
        <taxon>Neoteleostei</taxon>
        <taxon>Acanthomorphata</taxon>
        <taxon>Eupercaria</taxon>
        <taxon>Labriformes</taxon>
        <taxon>Labridae</taxon>
        <taxon>Xyrichtys</taxon>
    </lineage>
</organism>
<name>A0AAV1G712_XYRNO</name>